<dbReference type="Pfam" id="PF09073">
    <property type="entry name" value="BUD22"/>
    <property type="match status" value="1"/>
</dbReference>
<dbReference type="OrthoDB" id="3364872at2759"/>
<feature type="compositionally biased region" description="Basic and acidic residues" evidence="2">
    <location>
        <begin position="17"/>
        <end position="30"/>
    </location>
</feature>
<sequence>MSTAEVPLAKTKRKRLPQADEHHDRKEVRKAAKKAKTFETQKILKKIKDARQKGDDDTVKTIEAQHIALKSLDPDLIADSALSTKIKKDRFLSQDPNLRSAMSKSLSATLIVPAAPSSAEGKVQSRLLSSKALAADVSRIIKGLRRLLNPEERTYDVEEDGPEPPDLSQPPKKKQKTREKEGLHKVPPVDVHSDGELSANVEDEDEGWESGTVSDGGHSMQGGSRLVSLSNEGSDDEDNSASERDDIGPSVPRGPRVPDVKRNLKAPTVQSAFLPSLSVGFVRGDSDTDYSDSEGKAADGVKKNRRGQRARRAIWEKKFGRHANHVMKQKDISRGSHRSHTPSGAAAIHKDQRQYRSGRGDSGGAPFAGGRSRIPDKNRSDFSASRTSSTHKEEKSLHPSWEAKKKLQNVAIVPAQGTRIVFD</sequence>
<feature type="compositionally biased region" description="Basic and acidic residues" evidence="2">
    <location>
        <begin position="293"/>
        <end position="302"/>
    </location>
</feature>
<organism evidence="4 5">
    <name type="scientific">Rhizopogon vinicolor AM-OR11-026</name>
    <dbReference type="NCBI Taxonomy" id="1314800"/>
    <lineage>
        <taxon>Eukaryota</taxon>
        <taxon>Fungi</taxon>
        <taxon>Dikarya</taxon>
        <taxon>Basidiomycota</taxon>
        <taxon>Agaricomycotina</taxon>
        <taxon>Agaricomycetes</taxon>
        <taxon>Agaricomycetidae</taxon>
        <taxon>Boletales</taxon>
        <taxon>Suillineae</taxon>
        <taxon>Rhizopogonaceae</taxon>
        <taxon>Rhizopogon</taxon>
    </lineage>
</organism>
<dbReference type="PANTHER" id="PTHR23325">
    <property type="entry name" value="SERUM RESPONSE FACTOR-BINDING"/>
    <property type="match status" value="1"/>
</dbReference>
<proteinExistence type="predicted"/>
<dbReference type="EMBL" id="KV448278">
    <property type="protein sequence ID" value="OAX38757.1"/>
    <property type="molecule type" value="Genomic_DNA"/>
</dbReference>
<feature type="region of interest" description="Disordered" evidence="2">
    <location>
        <begin position="152"/>
        <end position="309"/>
    </location>
</feature>
<dbReference type="Proteomes" id="UP000092154">
    <property type="component" value="Unassembled WGS sequence"/>
</dbReference>
<dbReference type="FunCoup" id="A0A1B7N1M2">
    <property type="interactions" value="94"/>
</dbReference>
<accession>A0A1B7N1M2</accession>
<name>A0A1B7N1M2_9AGAM</name>
<feature type="domain" description="Bud22" evidence="3">
    <location>
        <begin position="22"/>
        <end position="423"/>
    </location>
</feature>
<dbReference type="InterPro" id="IPR037393">
    <property type="entry name" value="Bud22/SRFB1"/>
</dbReference>
<evidence type="ECO:0000313" key="5">
    <source>
        <dbReference type="Proteomes" id="UP000092154"/>
    </source>
</evidence>
<dbReference type="STRING" id="1314800.A0A1B7N1M2"/>
<dbReference type="InParanoid" id="A0A1B7N1M2"/>
<dbReference type="InterPro" id="IPR015158">
    <property type="entry name" value="Bud22_dom"/>
</dbReference>
<feature type="region of interest" description="Disordered" evidence="2">
    <location>
        <begin position="1"/>
        <end position="34"/>
    </location>
</feature>
<keyword evidence="5" id="KW-1185">Reference proteome</keyword>
<gene>
    <name evidence="4" type="ORF">K503DRAFT_782632</name>
</gene>
<keyword evidence="1" id="KW-0175">Coiled coil</keyword>
<dbReference type="AlphaFoldDB" id="A0A1B7N1M2"/>
<dbReference type="GO" id="GO:0030490">
    <property type="term" value="P:maturation of SSU-rRNA"/>
    <property type="evidence" value="ECO:0007669"/>
    <property type="project" value="TreeGrafter"/>
</dbReference>
<dbReference type="GO" id="GO:0030686">
    <property type="term" value="C:90S preribosome"/>
    <property type="evidence" value="ECO:0007669"/>
    <property type="project" value="TreeGrafter"/>
</dbReference>
<evidence type="ECO:0000313" key="4">
    <source>
        <dbReference type="EMBL" id="OAX38757.1"/>
    </source>
</evidence>
<feature type="compositionally biased region" description="Basic and acidic residues" evidence="2">
    <location>
        <begin position="390"/>
        <end position="405"/>
    </location>
</feature>
<dbReference type="PANTHER" id="PTHR23325:SF1">
    <property type="entry name" value="SERUM RESPONSE FACTOR-BINDING PROTEIN 1"/>
    <property type="match status" value="1"/>
</dbReference>
<dbReference type="GO" id="GO:0005634">
    <property type="term" value="C:nucleus"/>
    <property type="evidence" value="ECO:0007669"/>
    <property type="project" value="TreeGrafter"/>
</dbReference>
<evidence type="ECO:0000256" key="1">
    <source>
        <dbReference type="ARBA" id="ARBA00023054"/>
    </source>
</evidence>
<protein>
    <submittedName>
        <fullName evidence="4">Bud-site selection protein</fullName>
    </submittedName>
</protein>
<feature type="region of interest" description="Disordered" evidence="2">
    <location>
        <begin position="325"/>
        <end position="406"/>
    </location>
</feature>
<reference evidence="4 5" key="1">
    <citation type="submission" date="2016-06" db="EMBL/GenBank/DDBJ databases">
        <title>Comparative genomics of the ectomycorrhizal sister species Rhizopogon vinicolor and Rhizopogon vesiculosus (Basidiomycota: Boletales) reveals a divergence of the mating type B locus.</title>
        <authorList>
            <consortium name="DOE Joint Genome Institute"/>
            <person name="Mujic A.B."/>
            <person name="Kuo A."/>
            <person name="Tritt A."/>
            <person name="Lipzen A."/>
            <person name="Chen C."/>
            <person name="Johnson J."/>
            <person name="Sharma A."/>
            <person name="Barry K."/>
            <person name="Grigoriev I.V."/>
            <person name="Spatafora J.W."/>
        </authorList>
    </citation>
    <scope>NUCLEOTIDE SEQUENCE [LARGE SCALE GENOMIC DNA]</scope>
    <source>
        <strain evidence="4 5">AM-OR11-026</strain>
    </source>
</reference>
<evidence type="ECO:0000256" key="2">
    <source>
        <dbReference type="SAM" id="MobiDB-lite"/>
    </source>
</evidence>
<evidence type="ECO:0000259" key="3">
    <source>
        <dbReference type="Pfam" id="PF09073"/>
    </source>
</evidence>